<dbReference type="Proteomes" id="UP000015103">
    <property type="component" value="Unassembled WGS sequence"/>
</dbReference>
<evidence type="ECO:0000313" key="3">
    <source>
        <dbReference type="Proteomes" id="UP000015103"/>
    </source>
</evidence>
<dbReference type="InParanoid" id="T1HV84"/>
<dbReference type="EMBL" id="ACPB03023553">
    <property type="status" value="NOT_ANNOTATED_CDS"/>
    <property type="molecule type" value="Genomic_DNA"/>
</dbReference>
<dbReference type="EnsemblMetazoa" id="RPRC007954-RA">
    <property type="protein sequence ID" value="RPRC007954-PA"/>
    <property type="gene ID" value="RPRC007954"/>
</dbReference>
<feature type="compositionally biased region" description="Basic and acidic residues" evidence="1">
    <location>
        <begin position="44"/>
        <end position="59"/>
    </location>
</feature>
<protein>
    <submittedName>
        <fullName evidence="2">Uncharacterized protein</fullName>
    </submittedName>
</protein>
<keyword evidence="3" id="KW-1185">Reference proteome</keyword>
<dbReference type="AlphaFoldDB" id="T1HV84"/>
<evidence type="ECO:0000313" key="2">
    <source>
        <dbReference type="EnsemblMetazoa" id="RPRC007954-PA"/>
    </source>
</evidence>
<organism evidence="2 3">
    <name type="scientific">Rhodnius prolixus</name>
    <name type="common">Triatomid bug</name>
    <dbReference type="NCBI Taxonomy" id="13249"/>
    <lineage>
        <taxon>Eukaryota</taxon>
        <taxon>Metazoa</taxon>
        <taxon>Ecdysozoa</taxon>
        <taxon>Arthropoda</taxon>
        <taxon>Hexapoda</taxon>
        <taxon>Insecta</taxon>
        <taxon>Pterygota</taxon>
        <taxon>Neoptera</taxon>
        <taxon>Paraneoptera</taxon>
        <taxon>Hemiptera</taxon>
        <taxon>Heteroptera</taxon>
        <taxon>Panheteroptera</taxon>
        <taxon>Cimicomorpha</taxon>
        <taxon>Reduviidae</taxon>
        <taxon>Triatominae</taxon>
        <taxon>Rhodnius</taxon>
    </lineage>
</organism>
<dbReference type="HOGENOM" id="CLU_2694982_0_0_1"/>
<dbReference type="VEuPathDB" id="VectorBase:RPRC007954"/>
<proteinExistence type="predicted"/>
<evidence type="ECO:0000256" key="1">
    <source>
        <dbReference type="SAM" id="MobiDB-lite"/>
    </source>
</evidence>
<accession>T1HV84</accession>
<reference evidence="2" key="1">
    <citation type="submission" date="2015-05" db="UniProtKB">
        <authorList>
            <consortium name="EnsemblMetazoa"/>
        </authorList>
    </citation>
    <scope>IDENTIFICATION</scope>
</reference>
<feature type="region of interest" description="Disordered" evidence="1">
    <location>
        <begin position="33"/>
        <end position="74"/>
    </location>
</feature>
<sequence>GSNLENEFICSVCWKFKATNTREKELLRAHRTANKGRTLSEGMHCGEERQSPDVRHEVYEQVPVLGTRLSKERT</sequence>
<name>T1HV84_RHOPR</name>